<proteinExistence type="predicted"/>
<comment type="caution">
    <text evidence="2">The sequence shown here is derived from an EMBL/GenBank/DDBJ whole genome shotgun (WGS) entry which is preliminary data.</text>
</comment>
<dbReference type="Proteomes" id="UP000076643">
    <property type="component" value="Unassembled WGS sequence"/>
</dbReference>
<dbReference type="SUPFAM" id="SSF47781">
    <property type="entry name" value="RuvA domain 2-like"/>
    <property type="match status" value="1"/>
</dbReference>
<dbReference type="NCBIfam" id="TIGR00426">
    <property type="entry name" value="competence protein ComEA helix-hairpin-helix repeat region"/>
    <property type="match status" value="1"/>
</dbReference>
<feature type="domain" description="Helix-hairpin-helix DNA-binding motif class 1" evidence="1">
    <location>
        <begin position="45"/>
        <end position="64"/>
    </location>
</feature>
<dbReference type="RefSeq" id="WP_063355196.1">
    <property type="nucleotide sequence ID" value="NZ_AQHB01000028.1"/>
</dbReference>
<dbReference type="GO" id="GO:0015628">
    <property type="term" value="P:protein secretion by the type II secretion system"/>
    <property type="evidence" value="ECO:0007669"/>
    <property type="project" value="TreeGrafter"/>
</dbReference>
<evidence type="ECO:0000313" key="2">
    <source>
        <dbReference type="EMBL" id="KZN37741.1"/>
    </source>
</evidence>
<gene>
    <name evidence="2" type="ORF">N475_02695</name>
</gene>
<evidence type="ECO:0000313" key="3">
    <source>
        <dbReference type="Proteomes" id="UP000076643"/>
    </source>
</evidence>
<dbReference type="SMART" id="SM00278">
    <property type="entry name" value="HhH1"/>
    <property type="match status" value="2"/>
</dbReference>
<dbReference type="InterPro" id="IPR051675">
    <property type="entry name" value="Endo/Exo/Phosphatase_dom_1"/>
</dbReference>
<dbReference type="GO" id="GO:0006281">
    <property type="term" value="P:DNA repair"/>
    <property type="evidence" value="ECO:0007669"/>
    <property type="project" value="InterPro"/>
</dbReference>
<dbReference type="PATRIC" id="fig|1365250.3.peg.2762"/>
<protein>
    <recommendedName>
        <fullName evidence="1">Helix-hairpin-helix DNA-binding motif class 1 domain-containing protein</fullName>
    </recommendedName>
</protein>
<dbReference type="PANTHER" id="PTHR21180:SF32">
    <property type="entry name" value="ENDONUCLEASE_EXONUCLEASE_PHOSPHATASE FAMILY DOMAIN-CONTAINING PROTEIN 1"/>
    <property type="match status" value="1"/>
</dbReference>
<dbReference type="Gene3D" id="1.10.150.320">
    <property type="entry name" value="Photosystem II 12 kDa extrinsic protein"/>
    <property type="match status" value="1"/>
</dbReference>
<feature type="domain" description="Helix-hairpin-helix DNA-binding motif class 1" evidence="1">
    <location>
        <begin position="75"/>
        <end position="94"/>
    </location>
</feature>
<evidence type="ECO:0000259" key="1">
    <source>
        <dbReference type="SMART" id="SM00278"/>
    </source>
</evidence>
<accession>A0A166WQ40</accession>
<keyword evidence="3" id="KW-1185">Reference proteome</keyword>
<dbReference type="AlphaFoldDB" id="A0A166WQ40"/>
<dbReference type="Pfam" id="PF12836">
    <property type="entry name" value="HHH_3"/>
    <property type="match status" value="1"/>
</dbReference>
<name>A0A166WQ40_9GAMM</name>
<dbReference type="InterPro" id="IPR004509">
    <property type="entry name" value="Competence_ComEA_HhH"/>
</dbReference>
<organism evidence="2 3">
    <name type="scientific">Pseudoalteromonas luteoviolacea DSM 6061</name>
    <dbReference type="NCBI Taxonomy" id="1365250"/>
    <lineage>
        <taxon>Bacteria</taxon>
        <taxon>Pseudomonadati</taxon>
        <taxon>Pseudomonadota</taxon>
        <taxon>Gammaproteobacteria</taxon>
        <taxon>Alteromonadales</taxon>
        <taxon>Pseudoalteromonadaceae</taxon>
        <taxon>Pseudoalteromonas</taxon>
    </lineage>
</organism>
<dbReference type="EMBL" id="AUYB01000103">
    <property type="protein sequence ID" value="KZN37741.1"/>
    <property type="molecule type" value="Genomic_DNA"/>
</dbReference>
<dbReference type="GO" id="GO:0003677">
    <property type="term" value="F:DNA binding"/>
    <property type="evidence" value="ECO:0007669"/>
    <property type="project" value="InterPro"/>
</dbReference>
<sequence>MLFKNIWGLGLILIAVAFLNVVQAQSETELTATNIVININTASVEQLVTLPGIGLAKAQAIVANREASGRFDDLTSLTRVKGVGDGIVEKIKQHVVFD</sequence>
<dbReference type="InterPro" id="IPR003583">
    <property type="entry name" value="Hlx-hairpin-Hlx_DNA-bd_motif"/>
</dbReference>
<dbReference type="InterPro" id="IPR010994">
    <property type="entry name" value="RuvA_2-like"/>
</dbReference>
<dbReference type="PANTHER" id="PTHR21180">
    <property type="entry name" value="ENDONUCLEASE/EXONUCLEASE/PHOSPHATASE FAMILY DOMAIN-CONTAINING PROTEIN 1"/>
    <property type="match status" value="1"/>
</dbReference>
<reference evidence="2 3" key="1">
    <citation type="submission" date="2013-07" db="EMBL/GenBank/DDBJ databases">
        <title>Comparative Genomic and Metabolomic Analysis of Twelve Strains of Pseudoalteromonas luteoviolacea.</title>
        <authorList>
            <person name="Vynne N.G."/>
            <person name="Mansson M."/>
            <person name="Gram L."/>
        </authorList>
    </citation>
    <scope>NUCLEOTIDE SEQUENCE [LARGE SCALE GENOMIC DNA]</scope>
    <source>
        <strain evidence="2 3">DSM 6061</strain>
    </source>
</reference>
<dbReference type="GO" id="GO:0015627">
    <property type="term" value="C:type II protein secretion system complex"/>
    <property type="evidence" value="ECO:0007669"/>
    <property type="project" value="TreeGrafter"/>
</dbReference>